<dbReference type="GO" id="GO:0016787">
    <property type="term" value="F:hydrolase activity"/>
    <property type="evidence" value="ECO:0007669"/>
    <property type="project" value="UniProtKB-KW"/>
</dbReference>
<comment type="caution">
    <text evidence="2">The sequence shown here is derived from an EMBL/GenBank/DDBJ whole genome shotgun (WGS) entry which is preliminary data.</text>
</comment>
<feature type="transmembrane region" description="Helical" evidence="1">
    <location>
        <begin position="84"/>
        <end position="102"/>
    </location>
</feature>
<dbReference type="Proteomes" id="UP000326671">
    <property type="component" value="Unassembled WGS sequence"/>
</dbReference>
<proteinExistence type="predicted"/>
<evidence type="ECO:0000256" key="1">
    <source>
        <dbReference type="SAM" id="Phobius"/>
    </source>
</evidence>
<dbReference type="RefSeq" id="WP_150441321.1">
    <property type="nucleotide sequence ID" value="NZ_VYKL01000026.1"/>
</dbReference>
<evidence type="ECO:0000313" key="3">
    <source>
        <dbReference type="Proteomes" id="UP000326671"/>
    </source>
</evidence>
<keyword evidence="1" id="KW-0472">Membrane</keyword>
<keyword evidence="1" id="KW-1133">Transmembrane helix</keyword>
<keyword evidence="2" id="KW-0378">Hydrolase</keyword>
<keyword evidence="1" id="KW-0812">Transmembrane</keyword>
<dbReference type="EMBL" id="VYKL01000026">
    <property type="protein sequence ID" value="KAA9021795.1"/>
    <property type="molecule type" value="Genomic_DNA"/>
</dbReference>
<protein>
    <submittedName>
        <fullName evidence="2">Metal-dependent hydrolase</fullName>
    </submittedName>
</protein>
<organism evidence="2 3">
    <name type="scientific">Niallia endozanthoxylica</name>
    <dbReference type="NCBI Taxonomy" id="2036016"/>
    <lineage>
        <taxon>Bacteria</taxon>
        <taxon>Bacillati</taxon>
        <taxon>Bacillota</taxon>
        <taxon>Bacilli</taxon>
        <taxon>Bacillales</taxon>
        <taxon>Bacillaceae</taxon>
        <taxon>Niallia</taxon>
    </lineage>
</organism>
<dbReference type="Pfam" id="PF04307">
    <property type="entry name" value="YdjM"/>
    <property type="match status" value="1"/>
</dbReference>
<name>A0A5J5HM01_9BACI</name>
<feature type="transmembrane region" description="Helical" evidence="1">
    <location>
        <begin position="25"/>
        <end position="44"/>
    </location>
</feature>
<dbReference type="AlphaFoldDB" id="A0A5J5HM01"/>
<gene>
    <name evidence="2" type="ORF">F4V44_17645</name>
</gene>
<feature type="transmembrane region" description="Helical" evidence="1">
    <location>
        <begin position="152"/>
        <end position="185"/>
    </location>
</feature>
<evidence type="ECO:0000313" key="2">
    <source>
        <dbReference type="EMBL" id="KAA9021795.1"/>
    </source>
</evidence>
<reference evidence="2 3" key="1">
    <citation type="submission" date="2019-09" db="EMBL/GenBank/DDBJ databases">
        <title>Whole genome sequences of isolates from the Mars Exploration Rovers.</title>
        <authorList>
            <person name="Seuylemezian A."/>
            <person name="Vaishampayan P."/>
        </authorList>
    </citation>
    <scope>NUCLEOTIDE SEQUENCE [LARGE SCALE GENOMIC DNA]</scope>
    <source>
        <strain evidence="2 3">MER_TA_151</strain>
    </source>
</reference>
<feature type="transmembrane region" description="Helical" evidence="1">
    <location>
        <begin position="114"/>
        <end position="140"/>
    </location>
</feature>
<feature type="transmembrane region" description="Helical" evidence="1">
    <location>
        <begin position="56"/>
        <end position="78"/>
    </location>
</feature>
<dbReference type="OrthoDB" id="2706144at2"/>
<keyword evidence="3" id="KW-1185">Reference proteome</keyword>
<accession>A0A5J5HM01</accession>
<sequence>MKGSAHFAIGAASGFIVSNVIQTDLTTTILFVGLGAVTGLIPDLDINGKLSNKITISYKIIRTVVCIIGFLLMVYSYLDGNETSKWLGVALGVGIILLSSFIKQRHMLTVTGIIVLIAGFSLGKTWLWLLGTFIIAASLVPHRSYTHSIVGILYFGLIAYQFEFSVGIEGAFACCMAGYISHLVADMKMLPFNKRGVKFFLPFSKHEF</sequence>
<dbReference type="InterPro" id="IPR007404">
    <property type="entry name" value="YdjM-like"/>
</dbReference>